<dbReference type="GeneID" id="108040706"/>
<dbReference type="CTD" id="43708"/>
<keyword evidence="7" id="KW-1185">Reference proteome</keyword>
<dbReference type="RefSeq" id="XP_016973764.1">
    <property type="nucleotide sequence ID" value="XM_017118275.1"/>
</dbReference>
<feature type="non-terminal residue" evidence="8">
    <location>
        <position position="505"/>
    </location>
</feature>
<reference evidence="7" key="1">
    <citation type="journal article" date="2021" name="Elife">
        <title>Highly contiguous assemblies of 101 drosophilid genomes.</title>
        <authorList>
            <person name="Kim B.Y."/>
            <person name="Wang J.R."/>
            <person name="Miller D.E."/>
            <person name="Barmina O."/>
            <person name="Delaney E."/>
            <person name="Thompson A."/>
            <person name="Comeault A.A."/>
            <person name="Peede D."/>
            <person name="D'Agostino E.R."/>
            <person name="Pelaez J."/>
            <person name="Aguilar J.M."/>
            <person name="Haji D."/>
            <person name="Matsunaga T."/>
            <person name="Armstrong E.E."/>
            <person name="Zych M."/>
            <person name="Ogawa Y."/>
            <person name="Stamenkovic-Radak M."/>
            <person name="Jelic M."/>
            <person name="Veselinovic M.S."/>
            <person name="Tanaskovic M."/>
            <person name="Eric P."/>
            <person name="Gao J.J."/>
            <person name="Katoh T.K."/>
            <person name="Toda M.J."/>
            <person name="Watabe H."/>
            <person name="Watada M."/>
            <person name="Davis J.S."/>
            <person name="Moyle L.C."/>
            <person name="Manoli G."/>
            <person name="Bertolini E."/>
            <person name="Kostal V."/>
            <person name="Hawley R.S."/>
            <person name="Takahashi A."/>
            <person name="Jones C.D."/>
            <person name="Price D.K."/>
            <person name="Whiteman N."/>
            <person name="Kopp A."/>
            <person name="Matute D.R."/>
            <person name="Petrov D.A."/>
        </authorList>
    </citation>
    <scope>NUCLEOTIDE SEQUENCE [LARGE SCALE GENOMIC DNA]</scope>
</reference>
<sequence length="505" mass="57751">MPSIKMLWIFLLVCFHPGYLESSRILALFPIPSPSHYFFVLPYLKSLASMGHEIFSVNPYPLKEPVKNIYDVPVPEVFENFDEFVKRVLTSKNTWQSNDVFNEYSLNLTDTVLNNEGVRREILSPKSAPFDLIIADLWRIDALCGLAAHLEAPIIGVAPYGTDWKIDELVGNSSPNSYLQSPYSHFHDLETYRGRLAQFVEQSISWINYKWRHVEKLKALQKKYFPNIAKIPRNFALVLVNQHFTLGPPRPYVPNMIEVGGLHVDQNPKPLPKELEDFIQGAGDAGVIYFSLGTNVKSKSLSEDRRNVLLNTFANLPQRVLWKFDDEQLPGTSANVFISKWFPQQDILAHPQVKLFITHGGLLSTIESIHHAKPMLGMPCLFDQFRNMEHVQRLGLGLTLNLQEMTAEEFNSTIVRLLTEKSFDVIAKTTAARYRDKPMGPMETAIWWTHYVLRHKGAAHMSVAGKELDFFIYHSLDVLGTFLLAFLVTLGILSIFIFKTLKRFK</sequence>
<dbReference type="GO" id="GO:0016020">
    <property type="term" value="C:membrane"/>
    <property type="evidence" value="ECO:0007669"/>
    <property type="project" value="UniProtKB-SubCell"/>
</dbReference>
<reference evidence="6" key="3">
    <citation type="submission" date="2025-05" db="UniProtKB">
        <authorList>
            <consortium name="EnsemblMetazoa"/>
        </authorList>
    </citation>
    <scope>IDENTIFICATION</scope>
</reference>
<feature type="chain" id="PRO_5028522620" description="UDP-glucuronosyltransferase" evidence="5">
    <location>
        <begin position="23"/>
        <end position="505"/>
    </location>
</feature>
<organism evidence="8">
    <name type="scientific">Drosophila rhopaloa</name>
    <name type="common">Fruit fly</name>
    <dbReference type="NCBI Taxonomy" id="1041015"/>
    <lineage>
        <taxon>Eukaryota</taxon>
        <taxon>Metazoa</taxon>
        <taxon>Ecdysozoa</taxon>
        <taxon>Arthropoda</taxon>
        <taxon>Hexapoda</taxon>
        <taxon>Insecta</taxon>
        <taxon>Pterygota</taxon>
        <taxon>Neoptera</taxon>
        <taxon>Endopterygota</taxon>
        <taxon>Diptera</taxon>
        <taxon>Brachycera</taxon>
        <taxon>Muscomorpha</taxon>
        <taxon>Ephydroidea</taxon>
        <taxon>Drosophilidae</taxon>
        <taxon>Drosophila</taxon>
        <taxon>Sophophora</taxon>
    </lineage>
</organism>
<reference evidence="8" key="2">
    <citation type="submission" date="2025-04" db="UniProtKB">
        <authorList>
            <consortium name="RefSeq"/>
        </authorList>
    </citation>
    <scope>IDENTIFICATION</scope>
</reference>
<feature type="signal peptide" evidence="5">
    <location>
        <begin position="1"/>
        <end position="22"/>
    </location>
</feature>
<dbReference type="CDD" id="cd03784">
    <property type="entry name" value="GT1_Gtf-like"/>
    <property type="match status" value="1"/>
</dbReference>
<name>A0A6P4EB16_DRORH</name>
<evidence type="ECO:0000256" key="1">
    <source>
        <dbReference type="ARBA" id="ARBA00009995"/>
    </source>
</evidence>
<keyword evidence="5" id="KW-0812">Transmembrane</keyword>
<accession>A0A6P4EB16</accession>
<evidence type="ECO:0000256" key="2">
    <source>
        <dbReference type="ARBA" id="ARBA00022676"/>
    </source>
</evidence>
<proteinExistence type="inferred from homology"/>
<comment type="similarity">
    <text evidence="1 4">Belongs to the UDP-glycosyltransferase family.</text>
</comment>
<evidence type="ECO:0000313" key="6">
    <source>
        <dbReference type="EnsemblMetazoa" id="XP_016973764.1"/>
    </source>
</evidence>
<evidence type="ECO:0000256" key="4">
    <source>
        <dbReference type="RuleBase" id="RU003718"/>
    </source>
</evidence>
<protein>
    <recommendedName>
        <fullName evidence="5">UDP-glucuronosyltransferase</fullName>
        <ecNumber evidence="5">2.4.1.17</ecNumber>
    </recommendedName>
</protein>
<dbReference type="Pfam" id="PF00201">
    <property type="entry name" value="UDPGT"/>
    <property type="match status" value="1"/>
</dbReference>
<dbReference type="SUPFAM" id="SSF53756">
    <property type="entry name" value="UDP-Glycosyltransferase/glycogen phosphorylase"/>
    <property type="match status" value="1"/>
</dbReference>
<evidence type="ECO:0000256" key="3">
    <source>
        <dbReference type="ARBA" id="ARBA00022679"/>
    </source>
</evidence>
<gene>
    <name evidence="8" type="primary">LOC108040706</name>
    <name evidence="6" type="synonym">108040706</name>
</gene>
<feature type="transmembrane region" description="Helical" evidence="5">
    <location>
        <begin position="478"/>
        <end position="498"/>
    </location>
</feature>
<dbReference type="PANTHER" id="PTHR48043:SF159">
    <property type="entry name" value="EG:EG0003.4 PROTEIN-RELATED"/>
    <property type="match status" value="1"/>
</dbReference>
<evidence type="ECO:0000256" key="5">
    <source>
        <dbReference type="RuleBase" id="RU362059"/>
    </source>
</evidence>
<keyword evidence="5" id="KW-0472">Membrane</keyword>
<comment type="subcellular location">
    <subcellularLocation>
        <location evidence="5">Membrane</location>
        <topology evidence="5">Single-pass membrane protein</topology>
    </subcellularLocation>
</comment>
<evidence type="ECO:0000313" key="8">
    <source>
        <dbReference type="RefSeq" id="XP_016973764.1"/>
    </source>
</evidence>
<dbReference type="OrthoDB" id="5835829at2759"/>
<keyword evidence="5" id="KW-0732">Signal</keyword>
<dbReference type="InterPro" id="IPR050271">
    <property type="entry name" value="UDP-glycosyltransferase"/>
</dbReference>
<dbReference type="Gene3D" id="3.40.50.2000">
    <property type="entry name" value="Glycogen Phosphorylase B"/>
    <property type="match status" value="1"/>
</dbReference>
<evidence type="ECO:0000313" key="7">
    <source>
        <dbReference type="Proteomes" id="UP001652680"/>
    </source>
</evidence>
<dbReference type="GO" id="GO:0015020">
    <property type="term" value="F:glucuronosyltransferase activity"/>
    <property type="evidence" value="ECO:0007669"/>
    <property type="project" value="UniProtKB-EC"/>
</dbReference>
<dbReference type="InterPro" id="IPR035595">
    <property type="entry name" value="UDP_glycos_trans_CS"/>
</dbReference>
<keyword evidence="2 4" id="KW-0328">Glycosyltransferase</keyword>
<dbReference type="Proteomes" id="UP001652680">
    <property type="component" value="Unassembled WGS sequence"/>
</dbReference>
<dbReference type="InterPro" id="IPR002213">
    <property type="entry name" value="UDP_glucos_trans"/>
</dbReference>
<dbReference type="FunFam" id="3.40.50.2000:FF:000021">
    <property type="entry name" value="UDP-glucuronosyltransferase"/>
    <property type="match status" value="1"/>
</dbReference>
<comment type="catalytic activity">
    <reaction evidence="5">
        <text>glucuronate acceptor + UDP-alpha-D-glucuronate = acceptor beta-D-glucuronoside + UDP + H(+)</text>
        <dbReference type="Rhea" id="RHEA:21032"/>
        <dbReference type="ChEBI" id="CHEBI:15378"/>
        <dbReference type="ChEBI" id="CHEBI:58052"/>
        <dbReference type="ChEBI" id="CHEBI:58223"/>
        <dbReference type="ChEBI" id="CHEBI:132367"/>
        <dbReference type="ChEBI" id="CHEBI:132368"/>
        <dbReference type="EC" id="2.4.1.17"/>
    </reaction>
</comment>
<dbReference type="EC" id="2.4.1.17" evidence="5"/>
<keyword evidence="5" id="KW-1133">Transmembrane helix</keyword>
<keyword evidence="3 4" id="KW-0808">Transferase</keyword>
<dbReference type="EnsemblMetazoa" id="XM_017118275.2">
    <property type="protein sequence ID" value="XP_016973764.1"/>
    <property type="gene ID" value="LOC108040706"/>
</dbReference>
<dbReference type="PROSITE" id="PS00375">
    <property type="entry name" value="UDPGT"/>
    <property type="match status" value="1"/>
</dbReference>
<dbReference type="AlphaFoldDB" id="A0A6P4EB16"/>
<dbReference type="PANTHER" id="PTHR48043">
    <property type="entry name" value="EG:EG0003.4 PROTEIN-RELATED"/>
    <property type="match status" value="1"/>
</dbReference>